<gene>
    <name evidence="2" type="ORF">VitviT2T_023950</name>
</gene>
<reference evidence="2 3" key="1">
    <citation type="journal article" date="2023" name="Hortic Res">
        <title>The complete reference genome for grapevine (Vitis vinifera L.) genetics and breeding.</title>
        <authorList>
            <person name="Shi X."/>
            <person name="Cao S."/>
            <person name="Wang X."/>
            <person name="Huang S."/>
            <person name="Wang Y."/>
            <person name="Liu Z."/>
            <person name="Liu W."/>
            <person name="Leng X."/>
            <person name="Peng Y."/>
            <person name="Wang N."/>
            <person name="Wang Y."/>
            <person name="Ma Z."/>
            <person name="Xu X."/>
            <person name="Zhang F."/>
            <person name="Xue H."/>
            <person name="Zhong H."/>
            <person name="Wang Y."/>
            <person name="Zhang K."/>
            <person name="Velt A."/>
            <person name="Avia K."/>
            <person name="Holtgrawe D."/>
            <person name="Grimplet J."/>
            <person name="Matus J.T."/>
            <person name="Ware D."/>
            <person name="Wu X."/>
            <person name="Wang H."/>
            <person name="Liu C."/>
            <person name="Fang Y."/>
            <person name="Rustenholz C."/>
            <person name="Cheng Z."/>
            <person name="Xiao H."/>
            <person name="Zhou Y."/>
        </authorList>
    </citation>
    <scope>NUCLEOTIDE SEQUENCE [LARGE SCALE GENOMIC DNA]</scope>
    <source>
        <strain evidence="3">cv. Pinot noir / PN40024</strain>
        <tissue evidence="2">Leaf</tissue>
    </source>
</reference>
<proteinExistence type="predicted"/>
<evidence type="ECO:0000313" key="3">
    <source>
        <dbReference type="Proteomes" id="UP001227230"/>
    </source>
</evidence>
<keyword evidence="3" id="KW-1185">Reference proteome</keyword>
<dbReference type="EMBL" id="CP126662">
    <property type="protein sequence ID" value="WKA06022.1"/>
    <property type="molecule type" value="Genomic_DNA"/>
</dbReference>
<sequence>MAGELVIQMEEGQQEVVADKVVKPADGNKHFRTLADLKSEILQLGNKETSSSATEKRRCPKVPEWLLPSDAKGSSNAKGSKPSDKCLSPSDAKGREGDHGYDKTLLFHPIFFWPPESCFYESTLLNNPQQRLPPFLHPFVQIPP</sequence>
<organism evidence="2 3">
    <name type="scientific">Vitis vinifera</name>
    <name type="common">Grape</name>
    <dbReference type="NCBI Taxonomy" id="29760"/>
    <lineage>
        <taxon>Eukaryota</taxon>
        <taxon>Viridiplantae</taxon>
        <taxon>Streptophyta</taxon>
        <taxon>Embryophyta</taxon>
        <taxon>Tracheophyta</taxon>
        <taxon>Spermatophyta</taxon>
        <taxon>Magnoliopsida</taxon>
        <taxon>eudicotyledons</taxon>
        <taxon>Gunneridae</taxon>
        <taxon>Pentapetalae</taxon>
        <taxon>rosids</taxon>
        <taxon>Vitales</taxon>
        <taxon>Vitaceae</taxon>
        <taxon>Viteae</taxon>
        <taxon>Vitis</taxon>
    </lineage>
</organism>
<feature type="region of interest" description="Disordered" evidence="1">
    <location>
        <begin position="45"/>
        <end position="99"/>
    </location>
</feature>
<accession>A0ABY9DEI0</accession>
<evidence type="ECO:0000313" key="2">
    <source>
        <dbReference type="EMBL" id="WKA06022.1"/>
    </source>
</evidence>
<evidence type="ECO:0000256" key="1">
    <source>
        <dbReference type="SAM" id="MobiDB-lite"/>
    </source>
</evidence>
<protein>
    <submittedName>
        <fullName evidence="2">Uncharacterized protein</fullName>
    </submittedName>
</protein>
<name>A0ABY9DEI0_VITVI</name>
<dbReference type="Proteomes" id="UP001227230">
    <property type="component" value="Chromosome 15"/>
</dbReference>